<name>A0ACB0L7I5_TRIPR</name>
<evidence type="ECO:0000313" key="2">
    <source>
        <dbReference type="Proteomes" id="UP001177021"/>
    </source>
</evidence>
<reference evidence="1" key="1">
    <citation type="submission" date="2023-10" db="EMBL/GenBank/DDBJ databases">
        <authorList>
            <person name="Rodriguez Cubillos JULIANA M."/>
            <person name="De Vega J."/>
        </authorList>
    </citation>
    <scope>NUCLEOTIDE SEQUENCE</scope>
</reference>
<evidence type="ECO:0000313" key="1">
    <source>
        <dbReference type="EMBL" id="CAJ2665392.1"/>
    </source>
</evidence>
<organism evidence="1 2">
    <name type="scientific">Trifolium pratense</name>
    <name type="common">Red clover</name>
    <dbReference type="NCBI Taxonomy" id="57577"/>
    <lineage>
        <taxon>Eukaryota</taxon>
        <taxon>Viridiplantae</taxon>
        <taxon>Streptophyta</taxon>
        <taxon>Embryophyta</taxon>
        <taxon>Tracheophyta</taxon>
        <taxon>Spermatophyta</taxon>
        <taxon>Magnoliopsida</taxon>
        <taxon>eudicotyledons</taxon>
        <taxon>Gunneridae</taxon>
        <taxon>Pentapetalae</taxon>
        <taxon>rosids</taxon>
        <taxon>fabids</taxon>
        <taxon>Fabales</taxon>
        <taxon>Fabaceae</taxon>
        <taxon>Papilionoideae</taxon>
        <taxon>50 kb inversion clade</taxon>
        <taxon>NPAAA clade</taxon>
        <taxon>Hologalegina</taxon>
        <taxon>IRL clade</taxon>
        <taxon>Trifolieae</taxon>
        <taxon>Trifolium</taxon>
    </lineage>
</organism>
<dbReference type="EMBL" id="CASHSV030000513">
    <property type="protein sequence ID" value="CAJ2665392.1"/>
    <property type="molecule type" value="Genomic_DNA"/>
</dbReference>
<proteinExistence type="predicted"/>
<protein>
    <submittedName>
        <fullName evidence="1">Uncharacterized protein</fullName>
    </submittedName>
</protein>
<sequence length="372" mass="43050">MEEVDQDRLSSLPKIILHCILSKLPEKDAATTSVLSKAWLDTWYTFPNLCFSTSRFIKMSPVQGMEDSEKMRKMMLGFCDYVKRTILRFHDQSLVIKEFKLQVDYFGLDYISKEDVAIWIKLACECGVESLILYNCKMIERIDISSVRLKVLMLSNCYNLKEVNIDAPNLFFFGQGNLLTCRYKGASVSEPTISFLRNSSRLRVIIRINVDYRDLCNLGKFMQNIKPNNVLTSLYLSISISSNMGGALDPVALYISSPPPSIKQLNILNVPTNKYLFPSVVNILHSSCCPTTITLRVINPADKEFIEFFYEMLMRIKEDKCCCRFYDTKCCWQHLKGVKFARRSMKMDKNVDFKTILKSLTTYESIIFWLEF</sequence>
<comment type="caution">
    <text evidence="1">The sequence shown here is derived from an EMBL/GenBank/DDBJ whole genome shotgun (WGS) entry which is preliminary data.</text>
</comment>
<dbReference type="Proteomes" id="UP001177021">
    <property type="component" value="Unassembled WGS sequence"/>
</dbReference>
<gene>
    <name evidence="1" type="ORF">MILVUS5_LOCUS30383</name>
</gene>
<accession>A0ACB0L7I5</accession>
<keyword evidence="2" id="KW-1185">Reference proteome</keyword>